<organism evidence="11 12">
    <name type="scientific">Steccherinum ochraceum</name>
    <dbReference type="NCBI Taxonomy" id="92696"/>
    <lineage>
        <taxon>Eukaryota</taxon>
        <taxon>Fungi</taxon>
        <taxon>Dikarya</taxon>
        <taxon>Basidiomycota</taxon>
        <taxon>Agaricomycotina</taxon>
        <taxon>Agaricomycetes</taxon>
        <taxon>Polyporales</taxon>
        <taxon>Steccherinaceae</taxon>
        <taxon>Steccherinum</taxon>
    </lineage>
</organism>
<evidence type="ECO:0000313" key="12">
    <source>
        <dbReference type="Proteomes" id="UP000292702"/>
    </source>
</evidence>
<keyword evidence="12" id="KW-1185">Reference proteome</keyword>
<dbReference type="InterPro" id="IPR036671">
    <property type="entry name" value="DPH_MB_sf"/>
</dbReference>
<comment type="similarity">
    <text evidence="4">Belongs to the DPH3 family.</text>
</comment>
<dbReference type="Gene3D" id="3.10.660.10">
    <property type="entry name" value="DPH Zinc finger"/>
    <property type="match status" value="1"/>
</dbReference>
<dbReference type="InterPro" id="IPR044248">
    <property type="entry name" value="DPH3/4-like"/>
</dbReference>
<keyword evidence="3" id="KW-0408">Iron</keyword>
<dbReference type="UniPathway" id="UPA00559"/>
<evidence type="ECO:0000256" key="7">
    <source>
        <dbReference type="ARBA" id="ARBA00041070"/>
    </source>
</evidence>
<dbReference type="OrthoDB" id="66964at2759"/>
<evidence type="ECO:0000256" key="1">
    <source>
        <dbReference type="ARBA" id="ARBA00005156"/>
    </source>
</evidence>
<feature type="region of interest" description="Disordered" evidence="9">
    <location>
        <begin position="62"/>
        <end position="115"/>
    </location>
</feature>
<evidence type="ECO:0000256" key="6">
    <source>
        <dbReference type="ARBA" id="ARBA00036267"/>
    </source>
</evidence>
<comment type="catalytic activity">
    <reaction evidence="8">
        <text>2 [3Fe-4S](0)-[protein] + 2 Fe(2+)-[Dph3] + NADH = 2 [4Fe-4S](1+)-[protein] + 2 [Dph3] + NAD(+) + H(+)</text>
        <dbReference type="Rhea" id="RHEA:71239"/>
        <dbReference type="Rhea" id="RHEA-COMP:17997"/>
        <dbReference type="Rhea" id="RHEA-COMP:17998"/>
        <dbReference type="Rhea" id="RHEA-COMP:18001"/>
        <dbReference type="Rhea" id="RHEA-COMP:18002"/>
        <dbReference type="ChEBI" id="CHEBI:15378"/>
        <dbReference type="ChEBI" id="CHEBI:29033"/>
        <dbReference type="ChEBI" id="CHEBI:33723"/>
        <dbReference type="ChEBI" id="CHEBI:47402"/>
        <dbReference type="ChEBI" id="CHEBI:57540"/>
        <dbReference type="ChEBI" id="CHEBI:57945"/>
        <dbReference type="ChEBI" id="CHEBI:83228"/>
    </reaction>
</comment>
<name>A0A4R0R6D0_9APHY</name>
<evidence type="ECO:0000256" key="3">
    <source>
        <dbReference type="ARBA" id="ARBA00023004"/>
    </source>
</evidence>
<gene>
    <name evidence="11" type="primary">DPH3</name>
    <name evidence="11" type="ORF">EIP91_007650</name>
</gene>
<comment type="catalytic activity">
    <reaction evidence="6">
        <text>[3Fe-4S](1+)-[protein] + Fe(2+)-[Dph3] = [3Fe-4S](0)-[protein] + Fe(3+)-[Dph3]</text>
        <dbReference type="Rhea" id="RHEA:71235"/>
        <dbReference type="Rhea" id="RHEA-COMP:17996"/>
        <dbReference type="Rhea" id="RHEA-COMP:17997"/>
        <dbReference type="Rhea" id="RHEA-COMP:18002"/>
        <dbReference type="Rhea" id="RHEA-COMP:18003"/>
        <dbReference type="ChEBI" id="CHEBI:29033"/>
        <dbReference type="ChEBI" id="CHEBI:29034"/>
        <dbReference type="ChEBI" id="CHEBI:33751"/>
        <dbReference type="ChEBI" id="CHEBI:47402"/>
        <dbReference type="ChEBI" id="CHEBI:83228"/>
    </reaction>
</comment>
<reference evidence="11 12" key="1">
    <citation type="submission" date="2018-11" db="EMBL/GenBank/DDBJ databases">
        <title>Genome assembly of Steccherinum ochraceum LE-BIN_3174, the white-rot fungus of the Steccherinaceae family (The Residual Polyporoid clade, Polyporales, Basidiomycota).</title>
        <authorList>
            <person name="Fedorova T.V."/>
            <person name="Glazunova O.A."/>
            <person name="Landesman E.O."/>
            <person name="Moiseenko K.V."/>
            <person name="Psurtseva N.V."/>
            <person name="Savinova O.S."/>
            <person name="Shakhova N.V."/>
            <person name="Tyazhelova T.V."/>
            <person name="Vasina D.V."/>
        </authorList>
    </citation>
    <scope>NUCLEOTIDE SEQUENCE [LARGE SCALE GENOMIC DNA]</scope>
    <source>
        <strain evidence="11 12">LE-BIN_3174</strain>
    </source>
</reference>
<dbReference type="Pfam" id="PF05207">
    <property type="entry name" value="Zn_ribbon_CSL"/>
    <property type="match status" value="1"/>
</dbReference>
<dbReference type="PROSITE" id="PS51074">
    <property type="entry name" value="DPH_MB"/>
    <property type="match status" value="1"/>
</dbReference>
<comment type="subunit">
    <text evidence="5">Component of the 2-(3-amino-3-carboxypropyl)histidine synthase complex composed of DPH1, DPH2, DPH3 and a NADH-dependent reductase, predominantly CBR1.</text>
</comment>
<evidence type="ECO:0000256" key="9">
    <source>
        <dbReference type="SAM" id="MobiDB-lite"/>
    </source>
</evidence>
<evidence type="ECO:0000313" key="11">
    <source>
        <dbReference type="EMBL" id="TCD61986.1"/>
    </source>
</evidence>
<dbReference type="GO" id="GO:0046872">
    <property type="term" value="F:metal ion binding"/>
    <property type="evidence" value="ECO:0007669"/>
    <property type="project" value="UniProtKB-KW"/>
</dbReference>
<evidence type="ECO:0000256" key="5">
    <source>
        <dbReference type="ARBA" id="ARBA00034128"/>
    </source>
</evidence>
<feature type="compositionally biased region" description="Acidic residues" evidence="9">
    <location>
        <begin position="62"/>
        <end position="98"/>
    </location>
</feature>
<comment type="pathway">
    <text evidence="1">Protein modification; peptidyl-diphthamide biosynthesis.</text>
</comment>
<dbReference type="AlphaFoldDB" id="A0A4R0R6D0"/>
<evidence type="ECO:0000259" key="10">
    <source>
        <dbReference type="PROSITE" id="PS51074"/>
    </source>
</evidence>
<proteinExistence type="inferred from homology"/>
<dbReference type="STRING" id="92696.A0A4R0R6D0"/>
<evidence type="ECO:0000256" key="8">
    <source>
        <dbReference type="ARBA" id="ARBA00048125"/>
    </source>
</evidence>
<dbReference type="Proteomes" id="UP000292702">
    <property type="component" value="Unassembled WGS sequence"/>
</dbReference>
<sequence length="115" mass="13199">MGAYYDEIEIEDMAWDEEKRVYHYPCPCGDRFEISRKQLANYEDIATCPSCSLIIRVVYDPLDFEDEPPDEEDEESGASDEESEEEEESDEDSFEDALENFHITEAQPQAVAAAT</sequence>
<dbReference type="InterPro" id="IPR007872">
    <property type="entry name" value="DPH_MB_dom"/>
</dbReference>
<dbReference type="GO" id="GO:0017183">
    <property type="term" value="P:protein histidyl modification to diphthamide"/>
    <property type="evidence" value="ECO:0007669"/>
    <property type="project" value="UniProtKB-UniPathway"/>
</dbReference>
<keyword evidence="2" id="KW-0479">Metal-binding</keyword>
<comment type="caution">
    <text evidence="11">The sequence shown here is derived from an EMBL/GenBank/DDBJ whole genome shotgun (WGS) entry which is preliminary data.</text>
</comment>
<dbReference type="FunFam" id="3.10.660.10:FF:000001">
    <property type="entry name" value="Diphthamide biosynthesis 3"/>
    <property type="match status" value="1"/>
</dbReference>
<dbReference type="SUPFAM" id="SSF144217">
    <property type="entry name" value="CSL zinc finger"/>
    <property type="match status" value="1"/>
</dbReference>
<evidence type="ECO:0000256" key="4">
    <source>
        <dbReference type="ARBA" id="ARBA00024032"/>
    </source>
</evidence>
<feature type="domain" description="DPH-type MB" evidence="10">
    <location>
        <begin position="4"/>
        <end position="60"/>
    </location>
</feature>
<accession>A0A4R0R6D0</accession>
<dbReference type="PANTHER" id="PTHR21454">
    <property type="entry name" value="DPH3 HOMOLOG-RELATED"/>
    <property type="match status" value="1"/>
</dbReference>
<evidence type="ECO:0000256" key="2">
    <source>
        <dbReference type="ARBA" id="ARBA00022723"/>
    </source>
</evidence>
<dbReference type="EMBL" id="RWJN01000413">
    <property type="protein sequence ID" value="TCD61986.1"/>
    <property type="molecule type" value="Genomic_DNA"/>
</dbReference>
<dbReference type="PANTHER" id="PTHR21454:SF31">
    <property type="entry name" value="DIPHTHAMIDE BIOSYNTHESIS PROTEIN 3"/>
    <property type="match status" value="1"/>
</dbReference>
<protein>
    <recommendedName>
        <fullName evidence="7">Diphthamide biosynthesis protein 3</fullName>
    </recommendedName>
</protein>